<proteinExistence type="predicted"/>
<sequence length="77" mass="9024">MMKCAEIRKLFSDFIENQTSEYDMKAVTVHIRRCMKCKEDLEKFKRTVGLIKSVGFIKPSKKFLKNLESKISSMISE</sequence>
<dbReference type="AlphaFoldDB" id="A0A1F7SM42"/>
<evidence type="ECO:0000313" key="1">
    <source>
        <dbReference type="EMBL" id="OGL54836.1"/>
    </source>
</evidence>
<organism evidence="1 2">
    <name type="scientific">Candidatus Schekmanbacteria bacterium RIFCSPLOWO2_12_FULL_38_15</name>
    <dbReference type="NCBI Taxonomy" id="1817883"/>
    <lineage>
        <taxon>Bacteria</taxon>
        <taxon>Candidatus Schekmaniibacteriota</taxon>
    </lineage>
</organism>
<accession>A0A1F7SM42</accession>
<name>A0A1F7SM42_9BACT</name>
<dbReference type="EMBL" id="MGDI01000005">
    <property type="protein sequence ID" value="OGL54836.1"/>
    <property type="molecule type" value="Genomic_DNA"/>
</dbReference>
<comment type="caution">
    <text evidence="1">The sequence shown here is derived from an EMBL/GenBank/DDBJ whole genome shotgun (WGS) entry which is preliminary data.</text>
</comment>
<protein>
    <recommendedName>
        <fullName evidence="3">Zinc-finger domain-containing protein</fullName>
    </recommendedName>
</protein>
<evidence type="ECO:0000313" key="2">
    <source>
        <dbReference type="Proteomes" id="UP000178082"/>
    </source>
</evidence>
<dbReference type="Proteomes" id="UP000178082">
    <property type="component" value="Unassembled WGS sequence"/>
</dbReference>
<evidence type="ECO:0008006" key="3">
    <source>
        <dbReference type="Google" id="ProtNLM"/>
    </source>
</evidence>
<reference evidence="1 2" key="1">
    <citation type="journal article" date="2016" name="Nat. Commun.">
        <title>Thousands of microbial genomes shed light on interconnected biogeochemical processes in an aquifer system.</title>
        <authorList>
            <person name="Anantharaman K."/>
            <person name="Brown C.T."/>
            <person name="Hug L.A."/>
            <person name="Sharon I."/>
            <person name="Castelle C.J."/>
            <person name="Probst A.J."/>
            <person name="Thomas B.C."/>
            <person name="Singh A."/>
            <person name="Wilkins M.J."/>
            <person name="Karaoz U."/>
            <person name="Brodie E.L."/>
            <person name="Williams K.H."/>
            <person name="Hubbard S.S."/>
            <person name="Banfield J.F."/>
        </authorList>
    </citation>
    <scope>NUCLEOTIDE SEQUENCE [LARGE SCALE GENOMIC DNA]</scope>
</reference>
<dbReference type="STRING" id="1817883.A3G31_01790"/>
<gene>
    <name evidence="1" type="ORF">A3G31_01790</name>
</gene>